<feature type="domain" description="Outer membrane protein beta-barrel" evidence="3">
    <location>
        <begin position="328"/>
        <end position="491"/>
    </location>
</feature>
<dbReference type="KEGG" id="pseg:D3H65_15240"/>
<sequence length="520" mass="56251">MSDHDFEKQVQVRLEQLKLRPSDAVWTEVEKNIRRDKRRRRMILWLPIALLMLGAGGYFAMTQSSGPATQDLVKQAVPSSSATPNNKLSTKGSTQTQANTDSPINEPVTASKATTGETTPTPDPSHNSHAAAGQQPATQSAANPSVKSKDLNTENKLPAPALAKQPIKKPARIKQQPSAVPLAVKHKPATPVQEPVVNKEQNTDIETITGNDTRQPVEDSTAMATIVPAADSSLAQVIPVDSLAKDSTATIAALPATPATVVKAKQPEKKKGASKWQFGVQAEGGYSGVTEEGLFGFLKSGNSPVADLASPNFNNAISMAPQFPRPVNKASSLSMGPAYSIGGFARRTLSKRLSLSVGLQYTYLSARQVVGTKVNNNRTVNRAPSTSQLVSSYYDANNTQEYTNRYHFIELPVTLHTQLNKGKRLPITWDAGFSVSKLLNTNALHYDGLGGVYYKDNTLFNKVQWVAATGFNVQLFSQSAHPLSIGPVMRYNISPLLQKEYSTGQHLWSVGLRATVLLKK</sequence>
<dbReference type="Pfam" id="PF13568">
    <property type="entry name" value="OMP_b-brl_2"/>
    <property type="match status" value="1"/>
</dbReference>
<dbReference type="AlphaFoldDB" id="A0A3B7MUE8"/>
<dbReference type="Proteomes" id="UP000263900">
    <property type="component" value="Chromosome"/>
</dbReference>
<proteinExistence type="predicted"/>
<keyword evidence="2" id="KW-0812">Transmembrane</keyword>
<dbReference type="InterPro" id="IPR025665">
    <property type="entry name" value="Beta-barrel_OMP_2"/>
</dbReference>
<dbReference type="EMBL" id="CP032157">
    <property type="protein sequence ID" value="AXY75255.1"/>
    <property type="molecule type" value="Genomic_DNA"/>
</dbReference>
<dbReference type="RefSeq" id="WP_119051136.1">
    <property type="nucleotide sequence ID" value="NZ_CP032157.1"/>
</dbReference>
<feature type="compositionally biased region" description="Polar residues" evidence="1">
    <location>
        <begin position="111"/>
        <end position="128"/>
    </location>
</feature>
<accession>A0A3B7MUE8</accession>
<evidence type="ECO:0000256" key="2">
    <source>
        <dbReference type="SAM" id="Phobius"/>
    </source>
</evidence>
<keyword evidence="2" id="KW-1133">Transmembrane helix</keyword>
<organism evidence="4 5">
    <name type="scientific">Paraflavitalea soli</name>
    <dbReference type="NCBI Taxonomy" id="2315862"/>
    <lineage>
        <taxon>Bacteria</taxon>
        <taxon>Pseudomonadati</taxon>
        <taxon>Bacteroidota</taxon>
        <taxon>Chitinophagia</taxon>
        <taxon>Chitinophagales</taxon>
        <taxon>Chitinophagaceae</taxon>
        <taxon>Paraflavitalea</taxon>
    </lineage>
</organism>
<gene>
    <name evidence="4" type="ORF">D3H65_15240</name>
</gene>
<reference evidence="4 5" key="1">
    <citation type="submission" date="2018-09" db="EMBL/GenBank/DDBJ databases">
        <title>Genome sequencing of strain 6GH32-13.</title>
        <authorList>
            <person name="Weon H.-Y."/>
            <person name="Heo J."/>
            <person name="Kwon S.-W."/>
        </authorList>
    </citation>
    <scope>NUCLEOTIDE SEQUENCE [LARGE SCALE GENOMIC DNA]</scope>
    <source>
        <strain evidence="4 5">5GH32-13</strain>
    </source>
</reference>
<feature type="compositionally biased region" description="Polar residues" evidence="1">
    <location>
        <begin position="135"/>
        <end position="146"/>
    </location>
</feature>
<feature type="region of interest" description="Disordered" evidence="1">
    <location>
        <begin position="73"/>
        <end position="182"/>
    </location>
</feature>
<evidence type="ECO:0000313" key="5">
    <source>
        <dbReference type="Proteomes" id="UP000263900"/>
    </source>
</evidence>
<evidence type="ECO:0000256" key="1">
    <source>
        <dbReference type="SAM" id="MobiDB-lite"/>
    </source>
</evidence>
<dbReference type="OrthoDB" id="671870at2"/>
<evidence type="ECO:0000313" key="4">
    <source>
        <dbReference type="EMBL" id="AXY75255.1"/>
    </source>
</evidence>
<evidence type="ECO:0000259" key="3">
    <source>
        <dbReference type="Pfam" id="PF13568"/>
    </source>
</evidence>
<feature type="compositionally biased region" description="Polar residues" evidence="1">
    <location>
        <begin position="77"/>
        <end position="103"/>
    </location>
</feature>
<protein>
    <recommendedName>
        <fullName evidence="3">Outer membrane protein beta-barrel domain-containing protein</fullName>
    </recommendedName>
</protein>
<keyword evidence="2" id="KW-0472">Membrane</keyword>
<feature type="transmembrane region" description="Helical" evidence="2">
    <location>
        <begin position="42"/>
        <end position="61"/>
    </location>
</feature>
<keyword evidence="5" id="KW-1185">Reference proteome</keyword>
<name>A0A3B7MUE8_9BACT</name>